<dbReference type="FunFam" id="3.40.50.80:FF:000019">
    <property type="entry name" value="NADH-cytochrome b5 reductase"/>
    <property type="match status" value="1"/>
</dbReference>
<dbReference type="CDD" id="cd06183">
    <property type="entry name" value="cyt_b5_reduct_like"/>
    <property type="match status" value="1"/>
</dbReference>
<evidence type="ECO:0000256" key="10">
    <source>
        <dbReference type="ARBA" id="ARBA00023002"/>
    </source>
</evidence>
<dbReference type="PRINTS" id="PR00406">
    <property type="entry name" value="CYTB5RDTASE"/>
</dbReference>
<dbReference type="GO" id="GO:0090524">
    <property type="term" value="F:cytochrome-b5 reductase activity, acting on NADH"/>
    <property type="evidence" value="ECO:0007669"/>
    <property type="project" value="UniProtKB-EC"/>
</dbReference>
<comment type="cofactor">
    <cofactor evidence="1 14">
        <name>FAD</name>
        <dbReference type="ChEBI" id="CHEBI:57692"/>
    </cofactor>
</comment>
<feature type="binding site" evidence="14">
    <location>
        <position position="127"/>
    </location>
    <ligand>
        <name>FAD</name>
        <dbReference type="ChEBI" id="CHEBI:57692"/>
    </ligand>
</feature>
<evidence type="ECO:0000256" key="3">
    <source>
        <dbReference type="ARBA" id="ARBA00006105"/>
    </source>
</evidence>
<dbReference type="GO" id="GO:0005741">
    <property type="term" value="C:mitochondrial outer membrane"/>
    <property type="evidence" value="ECO:0007669"/>
    <property type="project" value="UniProtKB-SubCell"/>
</dbReference>
<evidence type="ECO:0000256" key="7">
    <source>
        <dbReference type="ARBA" id="ARBA00022787"/>
    </source>
</evidence>
<dbReference type="Pfam" id="PF00970">
    <property type="entry name" value="FAD_binding_6"/>
    <property type="match status" value="1"/>
</dbReference>
<comment type="subcellular location">
    <subcellularLocation>
        <location evidence="2">Mitochondrion outer membrane</location>
    </subcellularLocation>
</comment>
<dbReference type="PROSITE" id="PS51384">
    <property type="entry name" value="FAD_FR"/>
    <property type="match status" value="1"/>
</dbReference>
<dbReference type="InterPro" id="IPR001834">
    <property type="entry name" value="CBR-like"/>
</dbReference>
<keyword evidence="13 15" id="KW-0472">Membrane</keyword>
<keyword evidence="5 14" id="KW-0285">Flavoprotein</keyword>
<dbReference type="InterPro" id="IPR017927">
    <property type="entry name" value="FAD-bd_FR_type"/>
</dbReference>
<evidence type="ECO:0000259" key="16">
    <source>
        <dbReference type="PROSITE" id="PS51384"/>
    </source>
</evidence>
<keyword evidence="7" id="KW-1000">Mitochondrion outer membrane</keyword>
<dbReference type="InterPro" id="IPR001709">
    <property type="entry name" value="Flavoprot_Pyr_Nucl_cyt_Rdtase"/>
</dbReference>
<feature type="binding site" evidence="14">
    <location>
        <position position="135"/>
    </location>
    <ligand>
        <name>FAD</name>
        <dbReference type="ChEBI" id="CHEBI:57692"/>
    </ligand>
</feature>
<feature type="transmembrane region" description="Helical" evidence="15">
    <location>
        <begin position="24"/>
        <end position="42"/>
    </location>
</feature>
<dbReference type="InterPro" id="IPR008333">
    <property type="entry name" value="Cbr1-like_FAD-bd_dom"/>
</dbReference>
<evidence type="ECO:0000256" key="2">
    <source>
        <dbReference type="ARBA" id="ARBA00004294"/>
    </source>
</evidence>
<accession>A0A0H5R6P9</accession>
<feature type="binding site" evidence="14">
    <location>
        <position position="134"/>
    </location>
    <ligand>
        <name>FAD</name>
        <dbReference type="ChEBI" id="CHEBI:57692"/>
    </ligand>
</feature>
<feature type="non-terminal residue" evidence="17">
    <location>
        <position position="1"/>
    </location>
</feature>
<evidence type="ECO:0000256" key="6">
    <source>
        <dbReference type="ARBA" id="ARBA00022692"/>
    </source>
</evidence>
<evidence type="ECO:0000256" key="11">
    <source>
        <dbReference type="ARBA" id="ARBA00023027"/>
    </source>
</evidence>
<proteinExistence type="inferred from homology"/>
<keyword evidence="11" id="KW-0520">NAD</keyword>
<evidence type="ECO:0000256" key="1">
    <source>
        <dbReference type="ARBA" id="ARBA00001974"/>
    </source>
</evidence>
<dbReference type="Pfam" id="PF00175">
    <property type="entry name" value="NAD_binding_1"/>
    <property type="match status" value="1"/>
</dbReference>
<dbReference type="InterPro" id="IPR039261">
    <property type="entry name" value="FNR_nucleotide-bd"/>
</dbReference>
<sequence length="301" mass="33293">SAIKSIIVLVLLVHNRSMFQSSDVGFGIASAIAVIGLLYFYMRKTVQSEKSSLSPTEFKRFRLVQKRSVTHNTRLFRFALRTPNSVLGLPIGKHIFVQAEIDGATISRPYTPTSSNDDTGYFELVVKVYPQGKMSKYLDSLVPGDCILVKGPQGRFTYNGLGQYDMGARGRSVASSIGMLAGGTGITPMLQVIRAIIRDPNDMTNMSLIFGNVEEQDILLGDDLKQLQEICPRFQVYHTLNNAPETWKQGKGFVTSDMIKTYLPGPGNSTLILLCGPKPFVDAMVTLLVALGYTDRMIYKF</sequence>
<evidence type="ECO:0000256" key="13">
    <source>
        <dbReference type="ARBA" id="ARBA00023136"/>
    </source>
</evidence>
<keyword evidence="10" id="KW-0560">Oxidoreductase</keyword>
<evidence type="ECO:0000256" key="14">
    <source>
        <dbReference type="PIRSR" id="PIRSR601834-1"/>
    </source>
</evidence>
<evidence type="ECO:0000256" key="12">
    <source>
        <dbReference type="ARBA" id="ARBA00023128"/>
    </source>
</evidence>
<feature type="binding site" evidence="14">
    <location>
        <position position="110"/>
    </location>
    <ligand>
        <name>FAD</name>
        <dbReference type="ChEBI" id="CHEBI:57692"/>
    </ligand>
</feature>
<evidence type="ECO:0000256" key="9">
    <source>
        <dbReference type="ARBA" id="ARBA00022989"/>
    </source>
</evidence>
<evidence type="ECO:0000256" key="8">
    <source>
        <dbReference type="ARBA" id="ARBA00022827"/>
    </source>
</evidence>
<dbReference type="FunFam" id="2.40.30.10:FF:000032">
    <property type="entry name" value="NADH-cytochrome b5 reductase"/>
    <property type="match status" value="1"/>
</dbReference>
<feature type="binding site" evidence="14">
    <location>
        <position position="109"/>
    </location>
    <ligand>
        <name>FAD</name>
        <dbReference type="ChEBI" id="CHEBI:57692"/>
    </ligand>
</feature>
<protein>
    <recommendedName>
        <fullName evidence="4">cytochrome-b5 reductase</fullName>
        <ecNumber evidence="4">1.6.2.2</ecNumber>
    </recommendedName>
</protein>
<dbReference type="Gene3D" id="3.40.50.80">
    <property type="entry name" value="Nucleotide-binding domain of ferredoxin-NADP reductase (FNR) module"/>
    <property type="match status" value="1"/>
</dbReference>
<feature type="domain" description="FAD-binding FR-type" evidence="16">
    <location>
        <begin position="56"/>
        <end position="159"/>
    </location>
</feature>
<dbReference type="AlphaFoldDB" id="A0A0H5R6P9"/>
<dbReference type="PANTHER" id="PTHR19370">
    <property type="entry name" value="NADH-CYTOCHROME B5 REDUCTASE"/>
    <property type="match status" value="1"/>
</dbReference>
<evidence type="ECO:0000256" key="4">
    <source>
        <dbReference type="ARBA" id="ARBA00012011"/>
    </source>
</evidence>
<organism evidence="17">
    <name type="scientific">Spongospora subterranea</name>
    <dbReference type="NCBI Taxonomy" id="70186"/>
    <lineage>
        <taxon>Eukaryota</taxon>
        <taxon>Sar</taxon>
        <taxon>Rhizaria</taxon>
        <taxon>Endomyxa</taxon>
        <taxon>Phytomyxea</taxon>
        <taxon>Plasmodiophorida</taxon>
        <taxon>Plasmodiophoridae</taxon>
        <taxon>Spongospora</taxon>
    </lineage>
</organism>
<dbReference type="EC" id="1.6.2.2" evidence="4"/>
<name>A0A0H5R6P9_9EUKA</name>
<keyword evidence="6 15" id="KW-0812">Transmembrane</keyword>
<reference evidence="17" key="1">
    <citation type="submission" date="2015-04" db="EMBL/GenBank/DDBJ databases">
        <title>The genome sequence of the plant pathogenic Rhizarian Plasmodiophora brassicae reveals insights in its biotrophic life cycle and the origin of chitin synthesis.</title>
        <authorList>
            <person name="Schwelm A."/>
            <person name="Fogelqvist J."/>
            <person name="Knaust A."/>
            <person name="Julke S."/>
            <person name="Lilja T."/>
            <person name="Dhandapani V."/>
            <person name="Bonilla-Rosso G."/>
            <person name="Karlsson M."/>
            <person name="Shevchenko A."/>
            <person name="Choi S.R."/>
            <person name="Kim H.G."/>
            <person name="Park J.Y."/>
            <person name="Lim Y.P."/>
            <person name="Ludwig-Muller J."/>
            <person name="Dixelius C."/>
        </authorList>
    </citation>
    <scope>NUCLEOTIDE SEQUENCE</scope>
    <source>
        <tissue evidence="17">Potato root galls</tissue>
    </source>
</reference>
<feature type="binding site" evidence="14">
    <location>
        <position position="187"/>
    </location>
    <ligand>
        <name>FAD</name>
        <dbReference type="ChEBI" id="CHEBI:57692"/>
    </ligand>
</feature>
<dbReference type="InterPro" id="IPR017938">
    <property type="entry name" value="Riboflavin_synthase-like_b-brl"/>
</dbReference>
<dbReference type="SUPFAM" id="SSF63380">
    <property type="entry name" value="Riboflavin synthase domain-like"/>
    <property type="match status" value="1"/>
</dbReference>
<dbReference type="Gene3D" id="2.40.30.10">
    <property type="entry name" value="Translation factors"/>
    <property type="match status" value="1"/>
</dbReference>
<evidence type="ECO:0000313" key="17">
    <source>
        <dbReference type="EMBL" id="CRZ09516.1"/>
    </source>
</evidence>
<dbReference type="EMBL" id="HACM01009074">
    <property type="protein sequence ID" value="CRZ09516.1"/>
    <property type="molecule type" value="Transcribed_RNA"/>
</dbReference>
<evidence type="ECO:0000256" key="15">
    <source>
        <dbReference type="SAM" id="Phobius"/>
    </source>
</evidence>
<keyword evidence="9 15" id="KW-1133">Transmembrane helix</keyword>
<feature type="binding site" evidence="14">
    <location>
        <position position="108"/>
    </location>
    <ligand>
        <name>FAD</name>
        <dbReference type="ChEBI" id="CHEBI:57692"/>
    </ligand>
</feature>
<keyword evidence="12" id="KW-0496">Mitochondrion</keyword>
<keyword evidence="8 14" id="KW-0274">FAD</keyword>
<feature type="binding site" evidence="14">
    <location>
        <position position="133"/>
    </location>
    <ligand>
        <name>FAD</name>
        <dbReference type="ChEBI" id="CHEBI:57692"/>
    </ligand>
</feature>
<dbReference type="SUPFAM" id="SSF52343">
    <property type="entry name" value="Ferredoxin reductase-like, C-terminal NADP-linked domain"/>
    <property type="match status" value="1"/>
</dbReference>
<dbReference type="InterPro" id="IPR001433">
    <property type="entry name" value="OxRdtase_FAD/NAD-bd"/>
</dbReference>
<evidence type="ECO:0000256" key="5">
    <source>
        <dbReference type="ARBA" id="ARBA00022630"/>
    </source>
</evidence>
<dbReference type="PRINTS" id="PR00371">
    <property type="entry name" value="FPNCR"/>
</dbReference>
<feature type="binding site" evidence="14">
    <location>
        <position position="125"/>
    </location>
    <ligand>
        <name>FAD</name>
        <dbReference type="ChEBI" id="CHEBI:57692"/>
    </ligand>
</feature>
<comment type="similarity">
    <text evidence="3">Belongs to the flavoprotein pyridine nucleotide cytochrome reductase family.</text>
</comment>